<gene>
    <name evidence="2" type="ORF">OIU84_022933</name>
</gene>
<feature type="transmembrane region" description="Helical" evidence="1">
    <location>
        <begin position="12"/>
        <end position="30"/>
    </location>
</feature>
<protein>
    <submittedName>
        <fullName evidence="2">Uncharacterized protein</fullName>
    </submittedName>
</protein>
<proteinExistence type="predicted"/>
<reference evidence="2 3" key="1">
    <citation type="journal article" date="2023" name="Int. J. Mol. Sci.">
        <title>De Novo Assembly and Annotation of 11 Diverse Shrub Willow (Salix) Genomes Reveals Novel Gene Organization in Sex-Linked Regions.</title>
        <authorList>
            <person name="Hyden B."/>
            <person name="Feng K."/>
            <person name="Yates T.B."/>
            <person name="Jawdy S."/>
            <person name="Cereghino C."/>
            <person name="Smart L.B."/>
            <person name="Muchero W."/>
        </authorList>
    </citation>
    <scope>NUCLEOTIDE SEQUENCE [LARGE SCALE GENOMIC DNA]</scope>
    <source>
        <tissue evidence="2">Shoot tip</tissue>
    </source>
</reference>
<evidence type="ECO:0000313" key="2">
    <source>
        <dbReference type="EMBL" id="KAJ6427431.1"/>
    </source>
</evidence>
<evidence type="ECO:0000313" key="3">
    <source>
        <dbReference type="Proteomes" id="UP001162972"/>
    </source>
</evidence>
<organism evidence="2 3">
    <name type="scientific">Salix udensis</name>
    <dbReference type="NCBI Taxonomy" id="889485"/>
    <lineage>
        <taxon>Eukaryota</taxon>
        <taxon>Viridiplantae</taxon>
        <taxon>Streptophyta</taxon>
        <taxon>Embryophyta</taxon>
        <taxon>Tracheophyta</taxon>
        <taxon>Spermatophyta</taxon>
        <taxon>Magnoliopsida</taxon>
        <taxon>eudicotyledons</taxon>
        <taxon>Gunneridae</taxon>
        <taxon>Pentapetalae</taxon>
        <taxon>rosids</taxon>
        <taxon>fabids</taxon>
        <taxon>Malpighiales</taxon>
        <taxon>Salicaceae</taxon>
        <taxon>Saliceae</taxon>
        <taxon>Salix</taxon>
    </lineage>
</organism>
<evidence type="ECO:0000256" key="1">
    <source>
        <dbReference type="SAM" id="Phobius"/>
    </source>
</evidence>
<name>A0AAD6KPN2_9ROSI</name>
<dbReference type="AlphaFoldDB" id="A0AAD6KPN2"/>
<sequence>MLAERTRRLEGLDLGLALDVIPFIFFQTFLQRLHITRRHHLLQTLTLLHLLPSNPSLSLSLSLFPFLGKKKKEKKTSKTERIELMVFQEI</sequence>
<feature type="transmembrane region" description="Helical" evidence="1">
    <location>
        <begin position="50"/>
        <end position="68"/>
    </location>
</feature>
<keyword evidence="1" id="KW-0472">Membrane</keyword>
<accession>A0AAD6KPN2</accession>
<dbReference type="Proteomes" id="UP001162972">
    <property type="component" value="Chromosome 1"/>
</dbReference>
<keyword evidence="1" id="KW-0812">Transmembrane</keyword>
<comment type="caution">
    <text evidence="2">The sequence shown here is derived from an EMBL/GenBank/DDBJ whole genome shotgun (WGS) entry which is preliminary data.</text>
</comment>
<dbReference type="EMBL" id="JAPFFJ010000005">
    <property type="protein sequence ID" value="KAJ6427431.1"/>
    <property type="molecule type" value="Genomic_DNA"/>
</dbReference>
<keyword evidence="3" id="KW-1185">Reference proteome</keyword>
<keyword evidence="1" id="KW-1133">Transmembrane helix</keyword>